<protein>
    <submittedName>
        <fullName evidence="1">Uncharacterized protein</fullName>
    </submittedName>
</protein>
<dbReference type="EMBL" id="CM039438">
    <property type="protein sequence ID" value="KAI4299472.1"/>
    <property type="molecule type" value="Genomic_DNA"/>
</dbReference>
<sequence>MAKSVEDCGLWLPSQFLTAQDMHGDKENDKNGGNAGLDAALCFPSEFPYEFDSFGVSSALSSPVESVAGSTETESSDEDDFFAGLTRRLSQASLLETWKLTVPSSTRDKAEKTLGVARSPQSTLSGIGSWSGRSAVSGDGSPNGPSQVPSPPTTPFSAKISSWDVIYAAAGEVARLKVNGEVSRYDFQNRELLGPPRAATPFTASKAQSPALYPNQSLTQTLYQTSKIQHQQLRPEQVQKQQCASDWGRQAKTAWLAQQQQQIQTRGRSLGHESVKCVRPLSMPQSAWTPLQSQPQNHQAPHIRSASRGVLHGGSTVKRGCAGTGVFLPRQYGNPPEPCKKTSCPPVLLPAKVIHALNLNIEDLNAAHSRFSGGFVTDYDALLARRNALLMQQRLSARQEEAVNHELRLPQEWTY</sequence>
<evidence type="ECO:0000313" key="1">
    <source>
        <dbReference type="EMBL" id="KAI4299472.1"/>
    </source>
</evidence>
<accession>A0ACB9KQC9</accession>
<evidence type="ECO:0000313" key="2">
    <source>
        <dbReference type="Proteomes" id="UP000828941"/>
    </source>
</evidence>
<name>A0ACB9KQC9_BAUVA</name>
<organism evidence="1 2">
    <name type="scientific">Bauhinia variegata</name>
    <name type="common">Purple orchid tree</name>
    <name type="synonym">Phanera variegata</name>
    <dbReference type="NCBI Taxonomy" id="167791"/>
    <lineage>
        <taxon>Eukaryota</taxon>
        <taxon>Viridiplantae</taxon>
        <taxon>Streptophyta</taxon>
        <taxon>Embryophyta</taxon>
        <taxon>Tracheophyta</taxon>
        <taxon>Spermatophyta</taxon>
        <taxon>Magnoliopsida</taxon>
        <taxon>eudicotyledons</taxon>
        <taxon>Gunneridae</taxon>
        <taxon>Pentapetalae</taxon>
        <taxon>rosids</taxon>
        <taxon>fabids</taxon>
        <taxon>Fabales</taxon>
        <taxon>Fabaceae</taxon>
        <taxon>Cercidoideae</taxon>
        <taxon>Cercideae</taxon>
        <taxon>Bauhiniinae</taxon>
        <taxon>Bauhinia</taxon>
    </lineage>
</organism>
<gene>
    <name evidence="1" type="ORF">L6164_032932</name>
</gene>
<proteinExistence type="predicted"/>
<dbReference type="Proteomes" id="UP000828941">
    <property type="component" value="Chromosome 13"/>
</dbReference>
<comment type="caution">
    <text evidence="1">The sequence shown here is derived from an EMBL/GenBank/DDBJ whole genome shotgun (WGS) entry which is preliminary data.</text>
</comment>
<reference evidence="1 2" key="1">
    <citation type="journal article" date="2022" name="DNA Res.">
        <title>Chromosomal-level genome assembly of the orchid tree Bauhinia variegata (Leguminosae; Cercidoideae) supports the allotetraploid origin hypothesis of Bauhinia.</title>
        <authorList>
            <person name="Zhong Y."/>
            <person name="Chen Y."/>
            <person name="Zheng D."/>
            <person name="Pang J."/>
            <person name="Liu Y."/>
            <person name="Luo S."/>
            <person name="Meng S."/>
            <person name="Qian L."/>
            <person name="Wei D."/>
            <person name="Dai S."/>
            <person name="Zhou R."/>
        </authorList>
    </citation>
    <scope>NUCLEOTIDE SEQUENCE [LARGE SCALE GENOMIC DNA]</scope>
    <source>
        <strain evidence="1">BV-YZ2020</strain>
    </source>
</reference>
<keyword evidence="2" id="KW-1185">Reference proteome</keyword>